<gene>
    <name evidence="5" type="ordered locus">Suden_0715</name>
</gene>
<dbReference type="STRING" id="326298.Suden_0715"/>
<reference evidence="5 6" key="1">
    <citation type="journal article" date="2008" name="Appl. Environ. Microbiol.">
        <title>Genome of the epsilonproteobacterial chemolithoautotroph Sulfurimonas denitrificans.</title>
        <authorList>
            <person name="Sievert S.M."/>
            <person name="Scott K.M."/>
            <person name="Klotz M.G."/>
            <person name="Chain P.S.G."/>
            <person name="Hauser L.J."/>
            <person name="Hemp J."/>
            <person name="Huegler M."/>
            <person name="Land M."/>
            <person name="Lapidus A."/>
            <person name="Larimer F.W."/>
            <person name="Lucas S."/>
            <person name="Malfatti S.A."/>
            <person name="Meyer F."/>
            <person name="Paulsen I.T."/>
            <person name="Ren Q."/>
            <person name="Simon J."/>
            <person name="Bailey K."/>
            <person name="Diaz E."/>
            <person name="Fitzpatrick K.A."/>
            <person name="Glover B."/>
            <person name="Gwatney N."/>
            <person name="Korajkic A."/>
            <person name="Long A."/>
            <person name="Mobberley J.M."/>
            <person name="Pantry S.N."/>
            <person name="Pazder G."/>
            <person name="Peterson S."/>
            <person name="Quintanilla J.D."/>
            <person name="Sprinkle R."/>
            <person name="Stephens J."/>
            <person name="Thomas P."/>
            <person name="Vaughn R."/>
            <person name="Weber M.J."/>
            <person name="Wooten L.L."/>
        </authorList>
    </citation>
    <scope>NUCLEOTIDE SEQUENCE [LARGE SCALE GENOMIC DNA]</scope>
    <source>
        <strain evidence="6">ATCC 33889 / DSM 1251</strain>
    </source>
</reference>
<dbReference type="GO" id="GO:0005886">
    <property type="term" value="C:plasma membrane"/>
    <property type="evidence" value="ECO:0007669"/>
    <property type="project" value="TreeGrafter"/>
</dbReference>
<organism evidence="5 6">
    <name type="scientific">Sulfurimonas denitrificans (strain ATCC 33889 / DSM 1251)</name>
    <name type="common">Thiomicrospira denitrificans (strain ATCC 33889 / DSM 1251)</name>
    <dbReference type="NCBI Taxonomy" id="326298"/>
    <lineage>
        <taxon>Bacteria</taxon>
        <taxon>Pseudomonadati</taxon>
        <taxon>Campylobacterota</taxon>
        <taxon>Epsilonproteobacteria</taxon>
        <taxon>Campylobacterales</taxon>
        <taxon>Sulfurimonadaceae</taxon>
        <taxon>Sulfurimonas</taxon>
    </lineage>
</organism>
<dbReference type="GO" id="GO:1902201">
    <property type="term" value="P:negative regulation of bacterial-type flagellum-dependent cell motility"/>
    <property type="evidence" value="ECO:0007669"/>
    <property type="project" value="TreeGrafter"/>
</dbReference>
<dbReference type="InterPro" id="IPR000160">
    <property type="entry name" value="GGDEF_dom"/>
</dbReference>
<accession>Q30SN7</accession>
<evidence type="ECO:0000259" key="4">
    <source>
        <dbReference type="PROSITE" id="PS50887"/>
    </source>
</evidence>
<dbReference type="SUPFAM" id="SSF55073">
    <property type="entry name" value="Nucleotide cyclase"/>
    <property type="match status" value="1"/>
</dbReference>
<dbReference type="SMART" id="SM00267">
    <property type="entry name" value="GGDEF"/>
    <property type="match status" value="1"/>
</dbReference>
<dbReference type="FunFam" id="3.30.70.270:FF:000001">
    <property type="entry name" value="Diguanylate cyclase domain protein"/>
    <property type="match status" value="1"/>
</dbReference>
<dbReference type="eggNOG" id="COG3706">
    <property type="taxonomic scope" value="Bacteria"/>
</dbReference>
<dbReference type="CDD" id="cd01949">
    <property type="entry name" value="GGDEF"/>
    <property type="match status" value="1"/>
</dbReference>
<dbReference type="EC" id="2.7.7.65" evidence="1"/>
<keyword evidence="3" id="KW-0472">Membrane</keyword>
<sequence>MQDLYEEKKTKSFNFFLLIAAIPIAGVIIIFSIMAKNRQDKIEFTKLELCGIEVIAEIQKSVLDIQKIRALTSIENPNSDTLKKLEIKKEDILKGMNLIESKLSKIDDSITLKKELLSFIKFIKDSKLDSLNFDELTQIVENLTSYSSRISYHSKLILDENLDIFVLVNNVVFLFVELIEHNGQIRGVAVNTTNGNIDFNQRHKIIMRLDKIDDKLKKLDLNLFLLGEVAYANKLKESYEDMKEAQRVIIDFTNNELLRDDAIAVDSNGIYEQITKNIDSVIALYEINLNLLRENLEKKLKENQKSLIFIAIFGFLSIMFVIIINRIFYLNNRKYIDKIEELTITDGMTSLYNRRYFDEIFDNYLRSNQRTKQVPVFIIMDIDHFKEYNDTYGHQAGDVAIKIVSKVMKTFLKRATDMAFRLGGEEFGILCSGINAIEALHLAHDIRKGIENEKIEHKSSKVNEYLTISIGIIVIEEGKINSTKEIYRCADKALYKAKENGRNQAVLYDAKMFCDD</sequence>
<evidence type="ECO:0000313" key="6">
    <source>
        <dbReference type="Proteomes" id="UP000002714"/>
    </source>
</evidence>
<feature type="transmembrane region" description="Helical" evidence="3">
    <location>
        <begin position="12"/>
        <end position="34"/>
    </location>
</feature>
<dbReference type="InterPro" id="IPR050469">
    <property type="entry name" value="Diguanylate_Cyclase"/>
</dbReference>
<dbReference type="Proteomes" id="UP000002714">
    <property type="component" value="Chromosome"/>
</dbReference>
<evidence type="ECO:0000256" key="3">
    <source>
        <dbReference type="SAM" id="Phobius"/>
    </source>
</evidence>
<dbReference type="AlphaFoldDB" id="Q30SN7"/>
<dbReference type="HOGENOM" id="CLU_527769_0_0_7"/>
<dbReference type="Pfam" id="PF00990">
    <property type="entry name" value="GGDEF"/>
    <property type="match status" value="1"/>
</dbReference>
<protein>
    <recommendedName>
        <fullName evidence="1">diguanylate cyclase</fullName>
        <ecNumber evidence="1">2.7.7.65</ecNumber>
    </recommendedName>
</protein>
<proteinExistence type="predicted"/>
<dbReference type="GO" id="GO:0043709">
    <property type="term" value="P:cell adhesion involved in single-species biofilm formation"/>
    <property type="evidence" value="ECO:0007669"/>
    <property type="project" value="TreeGrafter"/>
</dbReference>
<dbReference type="RefSeq" id="WP_011372348.1">
    <property type="nucleotide sequence ID" value="NC_007575.1"/>
</dbReference>
<keyword evidence="3" id="KW-1133">Transmembrane helix</keyword>
<dbReference type="OrthoDB" id="5333597at2"/>
<comment type="catalytic activity">
    <reaction evidence="2">
        <text>2 GTP = 3',3'-c-di-GMP + 2 diphosphate</text>
        <dbReference type="Rhea" id="RHEA:24898"/>
        <dbReference type="ChEBI" id="CHEBI:33019"/>
        <dbReference type="ChEBI" id="CHEBI:37565"/>
        <dbReference type="ChEBI" id="CHEBI:58805"/>
        <dbReference type="EC" id="2.7.7.65"/>
    </reaction>
</comment>
<keyword evidence="3" id="KW-0812">Transmembrane</keyword>
<feature type="transmembrane region" description="Helical" evidence="3">
    <location>
        <begin position="307"/>
        <end position="329"/>
    </location>
</feature>
<keyword evidence="6" id="KW-1185">Reference proteome</keyword>
<evidence type="ECO:0000256" key="2">
    <source>
        <dbReference type="ARBA" id="ARBA00034247"/>
    </source>
</evidence>
<dbReference type="PANTHER" id="PTHR45138">
    <property type="entry name" value="REGULATORY COMPONENTS OF SENSORY TRANSDUCTION SYSTEM"/>
    <property type="match status" value="1"/>
</dbReference>
<feature type="domain" description="GGDEF" evidence="4">
    <location>
        <begin position="373"/>
        <end position="510"/>
    </location>
</feature>
<dbReference type="InterPro" id="IPR043128">
    <property type="entry name" value="Rev_trsase/Diguanyl_cyclase"/>
</dbReference>
<dbReference type="PROSITE" id="PS50887">
    <property type="entry name" value="GGDEF"/>
    <property type="match status" value="1"/>
</dbReference>
<dbReference type="NCBIfam" id="TIGR00254">
    <property type="entry name" value="GGDEF"/>
    <property type="match status" value="1"/>
</dbReference>
<dbReference type="PANTHER" id="PTHR45138:SF9">
    <property type="entry name" value="DIGUANYLATE CYCLASE DGCM-RELATED"/>
    <property type="match status" value="1"/>
</dbReference>
<dbReference type="InterPro" id="IPR029787">
    <property type="entry name" value="Nucleotide_cyclase"/>
</dbReference>
<dbReference type="GO" id="GO:0052621">
    <property type="term" value="F:diguanylate cyclase activity"/>
    <property type="evidence" value="ECO:0007669"/>
    <property type="project" value="UniProtKB-EC"/>
</dbReference>
<dbReference type="Gene3D" id="3.30.70.270">
    <property type="match status" value="1"/>
</dbReference>
<evidence type="ECO:0000313" key="5">
    <source>
        <dbReference type="EMBL" id="ABB43994.1"/>
    </source>
</evidence>
<evidence type="ECO:0000256" key="1">
    <source>
        <dbReference type="ARBA" id="ARBA00012528"/>
    </source>
</evidence>
<name>Q30SN7_SULDN</name>
<dbReference type="EMBL" id="CP000153">
    <property type="protein sequence ID" value="ABB43994.1"/>
    <property type="molecule type" value="Genomic_DNA"/>
</dbReference>
<dbReference type="KEGG" id="tdn:Suden_0715"/>